<dbReference type="STRING" id="262209.AWH69_02520"/>
<comment type="similarity">
    <text evidence="2">Belongs to the peptidase S54 family.</text>
</comment>
<feature type="transmembrane region" description="Helical" evidence="7">
    <location>
        <begin position="75"/>
        <end position="99"/>
    </location>
</feature>
<keyword evidence="6 7" id="KW-0472">Membrane</keyword>
<evidence type="ECO:0000256" key="4">
    <source>
        <dbReference type="ARBA" id="ARBA00022801"/>
    </source>
</evidence>
<evidence type="ECO:0000256" key="7">
    <source>
        <dbReference type="SAM" id="Phobius"/>
    </source>
</evidence>
<dbReference type="Pfam" id="PF01694">
    <property type="entry name" value="Rhomboid"/>
    <property type="match status" value="1"/>
</dbReference>
<dbReference type="SUPFAM" id="SSF144091">
    <property type="entry name" value="Rhomboid-like"/>
    <property type="match status" value="1"/>
</dbReference>
<dbReference type="SUPFAM" id="SSF57845">
    <property type="entry name" value="B-box zinc-binding domain"/>
    <property type="match status" value="1"/>
</dbReference>
<feature type="transmembrane region" description="Helical" evidence="7">
    <location>
        <begin position="254"/>
        <end position="277"/>
    </location>
</feature>
<feature type="transmembrane region" description="Helical" evidence="7">
    <location>
        <begin position="206"/>
        <end position="223"/>
    </location>
</feature>
<dbReference type="EMBL" id="LQZG01000001">
    <property type="protein sequence ID" value="OAB88688.1"/>
    <property type="molecule type" value="Genomic_DNA"/>
</dbReference>
<dbReference type="GO" id="GO:0006508">
    <property type="term" value="P:proteolysis"/>
    <property type="evidence" value="ECO:0007669"/>
    <property type="project" value="UniProtKB-KW"/>
</dbReference>
<dbReference type="PANTHER" id="PTHR43731">
    <property type="entry name" value="RHOMBOID PROTEASE"/>
    <property type="match status" value="1"/>
</dbReference>
<protein>
    <submittedName>
        <fullName evidence="9">Rhomboid family intramembrane serine protease</fullName>
    </submittedName>
</protein>
<sequence length="287" mass="30180">MSEQPISGPPPTCPRHPDRVSYVRCQRCGRPACSDCQRPAAVGVQCVDCVREAARADRPTLTPLGGRASRSDTPYLTRAIVAICVLVYLGELATPQVYGEGALAAFLAVDQPWRLLTSAFLHSPSQIFHIVFNMMALWFVGPYLEGLLGRARFLGLYLVSALAGSVTYLLFQPVGSTQGVVGASGAVFGLFGALVVLQRHLGRDSSAMVGTIAINAVLGFVIPNVAWQAHLGGLVAGAAIAAGFALARQRRAPAIAWGTLGAVAGLTIALFVVKYVIFAPTVVIPIA</sequence>
<dbReference type="InterPro" id="IPR022764">
    <property type="entry name" value="Peptidase_S54_rhomboid_dom"/>
</dbReference>
<feature type="transmembrane region" description="Helical" evidence="7">
    <location>
        <begin position="153"/>
        <end position="171"/>
    </location>
</feature>
<evidence type="ECO:0000256" key="3">
    <source>
        <dbReference type="ARBA" id="ARBA00022692"/>
    </source>
</evidence>
<evidence type="ECO:0000259" key="8">
    <source>
        <dbReference type="Pfam" id="PF01694"/>
    </source>
</evidence>
<dbReference type="RefSeq" id="WP_068271006.1">
    <property type="nucleotide sequence ID" value="NZ_LQZG01000001.1"/>
</dbReference>
<dbReference type="InterPro" id="IPR035952">
    <property type="entry name" value="Rhomboid-like_sf"/>
</dbReference>
<dbReference type="InterPro" id="IPR050925">
    <property type="entry name" value="Rhomboid_protease_S54"/>
</dbReference>
<organism evidence="9 10">
    <name type="scientific">Janibacter melonis</name>
    <dbReference type="NCBI Taxonomy" id="262209"/>
    <lineage>
        <taxon>Bacteria</taxon>
        <taxon>Bacillati</taxon>
        <taxon>Actinomycetota</taxon>
        <taxon>Actinomycetes</taxon>
        <taxon>Micrococcales</taxon>
        <taxon>Intrasporangiaceae</taxon>
        <taxon>Janibacter</taxon>
    </lineage>
</organism>
<dbReference type="PANTHER" id="PTHR43731:SF14">
    <property type="entry name" value="PRESENILIN-ASSOCIATED RHOMBOID-LIKE PROTEIN, MITOCHONDRIAL"/>
    <property type="match status" value="1"/>
</dbReference>
<reference evidence="9 10" key="1">
    <citation type="submission" date="2016-01" db="EMBL/GenBank/DDBJ databases">
        <title>Janibacter melonis strain CD11_4 genome sequencing and assembly.</title>
        <authorList>
            <person name="Nair G.R."/>
            <person name="Kaur G."/>
            <person name="Chander A.M."/>
            <person name="Mayilraj S."/>
        </authorList>
    </citation>
    <scope>NUCLEOTIDE SEQUENCE [LARGE SCALE GENOMIC DNA]</scope>
    <source>
        <strain evidence="9 10">CD11-4</strain>
    </source>
</reference>
<dbReference type="AlphaFoldDB" id="A0A176QGB7"/>
<feature type="transmembrane region" description="Helical" evidence="7">
    <location>
        <begin position="177"/>
        <end position="197"/>
    </location>
</feature>
<proteinExistence type="inferred from homology"/>
<name>A0A176QGB7_9MICO</name>
<keyword evidence="9" id="KW-0645">Protease</keyword>
<dbReference type="Proteomes" id="UP000076976">
    <property type="component" value="Unassembled WGS sequence"/>
</dbReference>
<comment type="subcellular location">
    <subcellularLocation>
        <location evidence="1">Membrane</location>
        <topology evidence="1">Multi-pass membrane protein</topology>
    </subcellularLocation>
</comment>
<comment type="caution">
    <text evidence="9">The sequence shown here is derived from an EMBL/GenBank/DDBJ whole genome shotgun (WGS) entry which is preliminary data.</text>
</comment>
<dbReference type="GO" id="GO:0004252">
    <property type="term" value="F:serine-type endopeptidase activity"/>
    <property type="evidence" value="ECO:0007669"/>
    <property type="project" value="InterPro"/>
</dbReference>
<keyword evidence="3 7" id="KW-0812">Transmembrane</keyword>
<accession>A0A176QGB7</accession>
<gene>
    <name evidence="9" type="ORF">AWH69_02520</name>
</gene>
<evidence type="ECO:0000256" key="5">
    <source>
        <dbReference type="ARBA" id="ARBA00022989"/>
    </source>
</evidence>
<feature type="transmembrane region" description="Helical" evidence="7">
    <location>
        <begin position="229"/>
        <end position="247"/>
    </location>
</feature>
<feature type="domain" description="Peptidase S54 rhomboid" evidence="8">
    <location>
        <begin position="111"/>
        <end position="243"/>
    </location>
</feature>
<keyword evidence="10" id="KW-1185">Reference proteome</keyword>
<evidence type="ECO:0000256" key="6">
    <source>
        <dbReference type="ARBA" id="ARBA00023136"/>
    </source>
</evidence>
<keyword evidence="4" id="KW-0378">Hydrolase</keyword>
<dbReference type="Gene3D" id="1.20.1540.10">
    <property type="entry name" value="Rhomboid-like"/>
    <property type="match status" value="1"/>
</dbReference>
<evidence type="ECO:0000313" key="10">
    <source>
        <dbReference type="Proteomes" id="UP000076976"/>
    </source>
</evidence>
<keyword evidence="5 7" id="KW-1133">Transmembrane helix</keyword>
<feature type="transmembrane region" description="Helical" evidence="7">
    <location>
        <begin position="119"/>
        <end position="141"/>
    </location>
</feature>
<evidence type="ECO:0000256" key="1">
    <source>
        <dbReference type="ARBA" id="ARBA00004141"/>
    </source>
</evidence>
<dbReference type="GO" id="GO:0016020">
    <property type="term" value="C:membrane"/>
    <property type="evidence" value="ECO:0007669"/>
    <property type="project" value="UniProtKB-SubCell"/>
</dbReference>
<evidence type="ECO:0000313" key="9">
    <source>
        <dbReference type="EMBL" id="OAB88688.1"/>
    </source>
</evidence>
<evidence type="ECO:0000256" key="2">
    <source>
        <dbReference type="ARBA" id="ARBA00009045"/>
    </source>
</evidence>